<comment type="similarity">
    <text evidence="1">Belongs to the FAH family.</text>
</comment>
<dbReference type="InterPro" id="IPR036663">
    <property type="entry name" value="Fumarylacetoacetase_C_sf"/>
</dbReference>
<evidence type="ECO:0000313" key="5">
    <source>
        <dbReference type="Proteomes" id="UP000606115"/>
    </source>
</evidence>
<dbReference type="InterPro" id="IPR011234">
    <property type="entry name" value="Fumarylacetoacetase-like_C"/>
</dbReference>
<accession>A0ABQ2D6N2</accession>
<dbReference type="InterPro" id="IPR051121">
    <property type="entry name" value="FAH"/>
</dbReference>
<evidence type="ECO:0000259" key="3">
    <source>
        <dbReference type="Pfam" id="PF01557"/>
    </source>
</evidence>
<sequence>MKLATVRLTTEPGLTTAAVIEDGRLYYLENLSNIQKFLRLDDPTQQEVVARALVGDSIAEAEADYAPLIPNPAKVYCIGLNYRNHIAEVGAEEPEFPTVFAKFASTLCGANDTVEIPAEDHRMDYEGELAIVIGTAGRRISVEDAAAHIAGYAVSNDVSMRGFQGRTTEWLQGKAWDKSTPVGPWLVTSDEFSAGAKITTKVNGEVVQEDSTDDLVFSAAELVSYLSVINELQPGDLILTGTPAGVALGRRDEHGRRPWLKAGDLLETSIDGLGTSTIKFASL</sequence>
<organism evidence="4 5">
    <name type="scientific">Glutamicibacter ardleyensis</name>
    <dbReference type="NCBI Taxonomy" id="225894"/>
    <lineage>
        <taxon>Bacteria</taxon>
        <taxon>Bacillati</taxon>
        <taxon>Actinomycetota</taxon>
        <taxon>Actinomycetes</taxon>
        <taxon>Micrococcales</taxon>
        <taxon>Micrococcaceae</taxon>
        <taxon>Glutamicibacter</taxon>
    </lineage>
</organism>
<evidence type="ECO:0000256" key="1">
    <source>
        <dbReference type="ARBA" id="ARBA00010211"/>
    </source>
</evidence>
<dbReference type="RefSeq" id="WP_096254850.1">
    <property type="nucleotide sequence ID" value="NZ_BMKX01000001.1"/>
</dbReference>
<proteinExistence type="inferred from homology"/>
<keyword evidence="5" id="KW-1185">Reference proteome</keyword>
<gene>
    <name evidence="4" type="ORF">GCM10007173_03190</name>
</gene>
<protein>
    <submittedName>
        <fullName evidence="4">5-oxopent-3-ene-1,2,5-tricarboxylate decarboxylase</fullName>
    </submittedName>
</protein>
<dbReference type="GeneID" id="303302734"/>
<evidence type="ECO:0000313" key="4">
    <source>
        <dbReference type="EMBL" id="GGJ47906.1"/>
    </source>
</evidence>
<reference evidence="5" key="1">
    <citation type="journal article" date="2019" name="Int. J. Syst. Evol. Microbiol.">
        <title>The Global Catalogue of Microorganisms (GCM) 10K type strain sequencing project: providing services to taxonomists for standard genome sequencing and annotation.</title>
        <authorList>
            <consortium name="The Broad Institute Genomics Platform"/>
            <consortium name="The Broad Institute Genome Sequencing Center for Infectious Disease"/>
            <person name="Wu L."/>
            <person name="Ma J."/>
        </authorList>
    </citation>
    <scope>NUCLEOTIDE SEQUENCE [LARGE SCALE GENOMIC DNA]</scope>
    <source>
        <strain evidence="5">CGMCC 1.3685</strain>
    </source>
</reference>
<dbReference type="PANTHER" id="PTHR42796:SF4">
    <property type="entry name" value="FUMARYLACETOACETATE HYDROLASE DOMAIN-CONTAINING PROTEIN 2A"/>
    <property type="match status" value="1"/>
</dbReference>
<dbReference type="Gene3D" id="3.90.850.10">
    <property type="entry name" value="Fumarylacetoacetase-like, C-terminal domain"/>
    <property type="match status" value="1"/>
</dbReference>
<name>A0ABQ2D6N2_9MICC</name>
<dbReference type="PANTHER" id="PTHR42796">
    <property type="entry name" value="FUMARYLACETOACETATE HYDROLASE DOMAIN-CONTAINING PROTEIN 2A-RELATED"/>
    <property type="match status" value="1"/>
</dbReference>
<feature type="domain" description="Fumarylacetoacetase-like C-terminal" evidence="3">
    <location>
        <begin position="74"/>
        <end position="277"/>
    </location>
</feature>
<dbReference type="Pfam" id="PF01557">
    <property type="entry name" value="FAA_hydrolase"/>
    <property type="match status" value="1"/>
</dbReference>
<dbReference type="EMBL" id="BMKX01000001">
    <property type="protein sequence ID" value="GGJ47906.1"/>
    <property type="molecule type" value="Genomic_DNA"/>
</dbReference>
<comment type="caution">
    <text evidence="4">The sequence shown here is derived from an EMBL/GenBank/DDBJ whole genome shotgun (WGS) entry which is preliminary data.</text>
</comment>
<dbReference type="SUPFAM" id="SSF56529">
    <property type="entry name" value="FAH"/>
    <property type="match status" value="1"/>
</dbReference>
<evidence type="ECO:0000256" key="2">
    <source>
        <dbReference type="ARBA" id="ARBA00022723"/>
    </source>
</evidence>
<dbReference type="Proteomes" id="UP000606115">
    <property type="component" value="Unassembled WGS sequence"/>
</dbReference>
<keyword evidence="2" id="KW-0479">Metal-binding</keyword>